<keyword evidence="2" id="KW-0808">Transferase</keyword>
<dbReference type="GO" id="GO:0016740">
    <property type="term" value="F:transferase activity"/>
    <property type="evidence" value="ECO:0007669"/>
    <property type="project" value="UniProtKB-KW"/>
</dbReference>
<protein>
    <submittedName>
        <fullName evidence="2">Formyl transferase</fullName>
    </submittedName>
</protein>
<dbReference type="Proteomes" id="UP000236726">
    <property type="component" value="Unassembled WGS sequence"/>
</dbReference>
<dbReference type="RefSeq" id="WP_103953546.1">
    <property type="nucleotide sequence ID" value="NZ_FNUL01000023.1"/>
</dbReference>
<gene>
    <name evidence="2" type="ORF">SAMN05216537_12318</name>
</gene>
<dbReference type="SUPFAM" id="SSF53328">
    <property type="entry name" value="Formyltransferase"/>
    <property type="match status" value="1"/>
</dbReference>
<dbReference type="InterPro" id="IPR036477">
    <property type="entry name" value="Formyl_transf_N_sf"/>
</dbReference>
<proteinExistence type="predicted"/>
<evidence type="ECO:0000313" key="3">
    <source>
        <dbReference type="Proteomes" id="UP000236726"/>
    </source>
</evidence>
<sequence>MKISVFTSNQPRHIGLINSLSKIADRVYAIQECNTVFPGKVKDFFDNSDVMNTYFKRVRDAETEVFGKVSFISGNVSHLAIKSGDLNSLSEDVLKPALDSDIYVVFGASYIKGWLIDFLVAHKAINIHMGISPYYRGSSCNFWAAYDGHPELVGATIHLLSKGLDSGCMLYHALPKAEALDPFVLGMKSVKVAQDSLVERIVNKDIYKYEPIVQDKTKEYRYSRSTDFTDEVAKDYLENLLSPEEVMVKLKNRDLDLLKNPYII</sequence>
<evidence type="ECO:0000259" key="1">
    <source>
        <dbReference type="Pfam" id="PF00551"/>
    </source>
</evidence>
<accession>A0A1H5X7B3</accession>
<dbReference type="InterPro" id="IPR002376">
    <property type="entry name" value="Formyl_transf_N"/>
</dbReference>
<keyword evidence="3" id="KW-1185">Reference proteome</keyword>
<feature type="domain" description="Formyl transferase N-terminal" evidence="1">
    <location>
        <begin position="120"/>
        <end position="174"/>
    </location>
</feature>
<name>A0A1H5X7B3_9FIRM</name>
<dbReference type="Gene3D" id="3.40.50.12230">
    <property type="match status" value="1"/>
</dbReference>
<reference evidence="2 3" key="1">
    <citation type="submission" date="2016-10" db="EMBL/GenBank/DDBJ databases">
        <authorList>
            <person name="de Groot N.N."/>
        </authorList>
    </citation>
    <scope>NUCLEOTIDE SEQUENCE [LARGE SCALE GENOMIC DNA]</scope>
    <source>
        <strain evidence="2 3">D15d</strain>
    </source>
</reference>
<dbReference type="EMBL" id="FNUL01000023">
    <property type="protein sequence ID" value="SEG07639.1"/>
    <property type="molecule type" value="Genomic_DNA"/>
</dbReference>
<organism evidence="2 3">
    <name type="scientific">Lachnospira multipara</name>
    <dbReference type="NCBI Taxonomy" id="28051"/>
    <lineage>
        <taxon>Bacteria</taxon>
        <taxon>Bacillati</taxon>
        <taxon>Bacillota</taxon>
        <taxon>Clostridia</taxon>
        <taxon>Lachnospirales</taxon>
        <taxon>Lachnospiraceae</taxon>
        <taxon>Lachnospira</taxon>
    </lineage>
</organism>
<dbReference type="Pfam" id="PF00551">
    <property type="entry name" value="Formyl_trans_N"/>
    <property type="match status" value="1"/>
</dbReference>
<evidence type="ECO:0000313" key="2">
    <source>
        <dbReference type="EMBL" id="SEG07639.1"/>
    </source>
</evidence>
<dbReference type="AlphaFoldDB" id="A0A1H5X7B3"/>